<evidence type="ECO:0000313" key="1">
    <source>
        <dbReference type="EMBL" id="PHN95864.1"/>
    </source>
</evidence>
<dbReference type="RefSeq" id="WP_237271038.1">
    <property type="nucleotide sequence ID" value="NZ_PDUU01000943.1"/>
</dbReference>
<gene>
    <name evidence="1" type="ORF">CSC81_18205</name>
</gene>
<proteinExistence type="predicted"/>
<sequence>NLHIKIQNRYESVGFFYVLWALPKGRAFRTRFLFVPHKRAQTNATIDNADLLAVLFTTRNQLETLFL</sequence>
<dbReference type="EMBL" id="PDUU01000943">
    <property type="protein sequence ID" value="PHN95864.1"/>
    <property type="molecule type" value="Genomic_DNA"/>
</dbReference>
<dbReference type="Proteomes" id="UP000222163">
    <property type="component" value="Unassembled WGS sequence"/>
</dbReference>
<comment type="caution">
    <text evidence="1">The sequence shown here is derived from an EMBL/GenBank/DDBJ whole genome shotgun (WGS) entry which is preliminary data.</text>
</comment>
<feature type="non-terminal residue" evidence="1">
    <location>
        <position position="1"/>
    </location>
</feature>
<reference evidence="1 2" key="1">
    <citation type="journal article" date="2016" name="Nat. Commun.">
        <title>Microbial interactions lead to rapid micro-scale successions on model marine particles.</title>
        <authorList>
            <person name="Datta M.S."/>
            <person name="Sliwerska E."/>
            <person name="Gore J."/>
            <person name="Polz M.F."/>
            <person name="Cordero O.X."/>
        </authorList>
    </citation>
    <scope>NUCLEOTIDE SEQUENCE [LARGE SCALE GENOMIC DNA]</scope>
    <source>
        <strain evidence="1 2">4G03</strain>
    </source>
</reference>
<protein>
    <submittedName>
        <fullName evidence="1">Uncharacterized protein</fullName>
    </submittedName>
</protein>
<name>A0A2G1BPI0_9FLAO</name>
<dbReference type="AlphaFoldDB" id="A0A2G1BPI0"/>
<organism evidence="1 2">
    <name type="scientific">Tenacibaculum discolor</name>
    <dbReference type="NCBI Taxonomy" id="361581"/>
    <lineage>
        <taxon>Bacteria</taxon>
        <taxon>Pseudomonadati</taxon>
        <taxon>Bacteroidota</taxon>
        <taxon>Flavobacteriia</taxon>
        <taxon>Flavobacteriales</taxon>
        <taxon>Flavobacteriaceae</taxon>
        <taxon>Tenacibaculum</taxon>
    </lineage>
</organism>
<accession>A0A2G1BPI0</accession>
<evidence type="ECO:0000313" key="2">
    <source>
        <dbReference type="Proteomes" id="UP000222163"/>
    </source>
</evidence>